<evidence type="ECO:0000313" key="3">
    <source>
        <dbReference type="EMBL" id="QDJ94285.1"/>
    </source>
</evidence>
<evidence type="ECO:0000313" key="2">
    <source>
        <dbReference type="EMBL" id="ANP22140.1"/>
    </source>
</evidence>
<reference evidence="3" key="2">
    <citation type="submission" date="2018-06" db="EMBL/GenBank/DDBJ databases">
        <title>Sequence analysis reveals broad genomic variability of Grapevine leafroll-associated virus 1 in three non-coding regions.</title>
        <authorList>
            <person name="Li C."/>
            <person name="Xiao H."/>
            <person name="Kuipery A."/>
            <person name="Wilson R."/>
            <person name="Meng B."/>
        </authorList>
    </citation>
    <scope>NUCLEOTIDE SEQUENCE</scope>
    <source>
        <strain evidence="3">ON84-15</strain>
    </source>
</reference>
<sequence>MDLRQFSHELLYTVSLFILVVLCFVVYFIVRAIRHCCAKIEDKPAEGPTNPSFRYVAQP</sequence>
<proteinExistence type="predicted"/>
<protein>
    <submittedName>
        <fullName evidence="2">p7</fullName>
    </submittedName>
</protein>
<name>A0A1P8BJB1_9CLOS</name>
<keyword evidence="1" id="KW-0812">Transmembrane</keyword>
<organism evidence="2">
    <name type="scientific">Grapevine leafroll-associated virus 1</name>
    <dbReference type="NCBI Taxonomy" id="47985"/>
    <lineage>
        <taxon>Viruses</taxon>
        <taxon>Riboviria</taxon>
        <taxon>Orthornavirae</taxon>
        <taxon>Kitrinoviricota</taxon>
        <taxon>Alsuviricetes</taxon>
        <taxon>Martellivirales</taxon>
        <taxon>Closteroviridae</taxon>
        <taxon>Ampelovirus</taxon>
        <taxon>Ampelovirus univitis</taxon>
    </lineage>
</organism>
<accession>A0A1P8BJB1</accession>
<keyword evidence="1" id="KW-1133">Transmembrane helix</keyword>
<dbReference type="EMBL" id="KU674796">
    <property type="protein sequence ID" value="ANP22140.1"/>
    <property type="molecule type" value="Genomic_RNA"/>
</dbReference>
<keyword evidence="1" id="KW-0472">Membrane</keyword>
<gene>
    <name evidence="2" type="primary">ORF2</name>
</gene>
<reference evidence="2" key="1">
    <citation type="submission" date="2016-02" db="EMBL/GenBank/DDBJ databases">
        <title>Sequence analysis of Grapevine leafroll-associated virus 1 isolates from Washington vineyards.</title>
        <authorList>
            <person name="Donda B.P."/>
            <person name="Jarugula S."/>
            <person name="Naidu R.A."/>
        </authorList>
    </citation>
    <scope>NUCLEOTIDE SEQUENCE</scope>
    <source>
        <strain evidence="2">WA-CH</strain>
    </source>
</reference>
<feature type="transmembrane region" description="Helical" evidence="1">
    <location>
        <begin position="12"/>
        <end position="30"/>
    </location>
</feature>
<evidence type="ECO:0000256" key="1">
    <source>
        <dbReference type="SAM" id="Phobius"/>
    </source>
</evidence>
<dbReference type="EMBL" id="MH545961">
    <property type="protein sequence ID" value="QDJ94285.1"/>
    <property type="molecule type" value="Genomic_RNA"/>
</dbReference>